<dbReference type="InterPro" id="IPR037448">
    <property type="entry name" value="Zig-8"/>
</dbReference>
<dbReference type="InterPro" id="IPR007110">
    <property type="entry name" value="Ig-like_dom"/>
</dbReference>
<dbReference type="GO" id="GO:0032589">
    <property type="term" value="C:neuron projection membrane"/>
    <property type="evidence" value="ECO:0007669"/>
    <property type="project" value="TreeGrafter"/>
</dbReference>
<dbReference type="EMBL" id="KZ308549">
    <property type="protein sequence ID" value="KAG8231318.1"/>
    <property type="molecule type" value="Genomic_DNA"/>
</dbReference>
<dbReference type="InterPro" id="IPR013783">
    <property type="entry name" value="Ig-like_fold"/>
</dbReference>
<dbReference type="SUPFAM" id="SSF48726">
    <property type="entry name" value="Immunoglobulin"/>
    <property type="match status" value="1"/>
</dbReference>
<dbReference type="Pfam" id="PF00047">
    <property type="entry name" value="ig"/>
    <property type="match status" value="1"/>
</dbReference>
<dbReference type="InterPro" id="IPR013151">
    <property type="entry name" value="Immunoglobulin_dom"/>
</dbReference>
<evidence type="ECO:0000259" key="1">
    <source>
        <dbReference type="PROSITE" id="PS50835"/>
    </source>
</evidence>
<keyword evidence="3" id="KW-1185">Reference proteome</keyword>
<dbReference type="SMART" id="SM00408">
    <property type="entry name" value="IGc2"/>
    <property type="match status" value="1"/>
</dbReference>
<dbReference type="OrthoDB" id="6346662at2759"/>
<dbReference type="GO" id="GO:0050808">
    <property type="term" value="P:synapse organization"/>
    <property type="evidence" value="ECO:0007669"/>
    <property type="project" value="TreeGrafter"/>
</dbReference>
<evidence type="ECO:0000313" key="2">
    <source>
        <dbReference type="EMBL" id="KAG8231318.1"/>
    </source>
</evidence>
<dbReference type="CDD" id="cd00096">
    <property type="entry name" value="Ig"/>
    <property type="match status" value="1"/>
</dbReference>
<dbReference type="Proteomes" id="UP000792457">
    <property type="component" value="Unassembled WGS sequence"/>
</dbReference>
<dbReference type="PANTHER" id="PTHR23279">
    <property type="entry name" value="DEFECTIVE PROBOSCIS EXTENSION RESPONSE DPR -RELATED"/>
    <property type="match status" value="1"/>
</dbReference>
<protein>
    <recommendedName>
        <fullName evidence="1">Ig-like domain-containing protein</fullName>
    </recommendedName>
</protein>
<organism evidence="2 3">
    <name type="scientific">Ladona fulva</name>
    <name type="common">Scarce chaser dragonfly</name>
    <name type="synonym">Libellula fulva</name>
    <dbReference type="NCBI Taxonomy" id="123851"/>
    <lineage>
        <taxon>Eukaryota</taxon>
        <taxon>Metazoa</taxon>
        <taxon>Ecdysozoa</taxon>
        <taxon>Arthropoda</taxon>
        <taxon>Hexapoda</taxon>
        <taxon>Insecta</taxon>
        <taxon>Pterygota</taxon>
        <taxon>Palaeoptera</taxon>
        <taxon>Odonata</taxon>
        <taxon>Epiprocta</taxon>
        <taxon>Anisoptera</taxon>
        <taxon>Libelluloidea</taxon>
        <taxon>Libellulidae</taxon>
        <taxon>Ladona</taxon>
    </lineage>
</organism>
<dbReference type="InterPro" id="IPR003598">
    <property type="entry name" value="Ig_sub2"/>
</dbReference>
<dbReference type="InterPro" id="IPR036179">
    <property type="entry name" value="Ig-like_dom_sf"/>
</dbReference>
<dbReference type="Gene3D" id="2.60.40.10">
    <property type="entry name" value="Immunoglobulins"/>
    <property type="match status" value="1"/>
</dbReference>
<sequence length="202" mass="22516">MLVSAFGPLCDRSALSHSNDLTLTLYHTTPNRWCPTFCVTLFEWGRVERFQLPLADPIPNPPDLKVVDEHGHSVHDRYYKTGSTIELTCRVTNVLVPSHVTWTKDDGPLPAKITSTAISDVTAGESQSRLVVPRATTEDSGTYMCTISEFSFVEVHVHVLNGEKQAAVQHDSWGNSACVQIPKFWLNLFILSKIMCNIISQC</sequence>
<accession>A0A8K0P3T9</accession>
<evidence type="ECO:0000313" key="3">
    <source>
        <dbReference type="Proteomes" id="UP000792457"/>
    </source>
</evidence>
<proteinExistence type="predicted"/>
<reference evidence="2" key="2">
    <citation type="submission" date="2017-10" db="EMBL/GenBank/DDBJ databases">
        <title>Ladona fulva Genome sequencing and assembly.</title>
        <authorList>
            <person name="Murali S."/>
            <person name="Richards S."/>
            <person name="Bandaranaike D."/>
            <person name="Bellair M."/>
            <person name="Blankenburg K."/>
            <person name="Chao H."/>
            <person name="Dinh H."/>
            <person name="Doddapaneni H."/>
            <person name="Dugan-Rocha S."/>
            <person name="Elkadiri S."/>
            <person name="Gnanaolivu R."/>
            <person name="Hernandez B."/>
            <person name="Skinner E."/>
            <person name="Javaid M."/>
            <person name="Lee S."/>
            <person name="Li M."/>
            <person name="Ming W."/>
            <person name="Munidasa M."/>
            <person name="Muniz J."/>
            <person name="Nguyen L."/>
            <person name="Hughes D."/>
            <person name="Osuji N."/>
            <person name="Pu L.-L."/>
            <person name="Puazo M."/>
            <person name="Qu C."/>
            <person name="Quiroz J."/>
            <person name="Raj R."/>
            <person name="Weissenberger G."/>
            <person name="Xin Y."/>
            <person name="Zou X."/>
            <person name="Han Y."/>
            <person name="Worley K."/>
            <person name="Muzny D."/>
            <person name="Gibbs R."/>
        </authorList>
    </citation>
    <scope>NUCLEOTIDE SEQUENCE</scope>
    <source>
        <strain evidence="2">Sampled in the wild</strain>
    </source>
</reference>
<gene>
    <name evidence="2" type="ORF">J437_LFUL011142</name>
</gene>
<comment type="caution">
    <text evidence="2">The sequence shown here is derived from an EMBL/GenBank/DDBJ whole genome shotgun (WGS) entry which is preliminary data.</text>
</comment>
<dbReference type="InterPro" id="IPR003599">
    <property type="entry name" value="Ig_sub"/>
</dbReference>
<dbReference type="SMART" id="SM00409">
    <property type="entry name" value="IG"/>
    <property type="match status" value="1"/>
</dbReference>
<dbReference type="AlphaFoldDB" id="A0A8K0P3T9"/>
<dbReference type="PROSITE" id="PS50835">
    <property type="entry name" value="IG_LIKE"/>
    <property type="match status" value="1"/>
</dbReference>
<name>A0A8K0P3T9_LADFU</name>
<dbReference type="PANTHER" id="PTHR23279:SF3">
    <property type="entry name" value="DEFECTIVE PROBOSCIS EXTENSION RESPONSE 18"/>
    <property type="match status" value="1"/>
</dbReference>
<feature type="domain" description="Ig-like" evidence="1">
    <location>
        <begin position="62"/>
        <end position="148"/>
    </location>
</feature>
<reference evidence="2" key="1">
    <citation type="submission" date="2013-04" db="EMBL/GenBank/DDBJ databases">
        <authorList>
            <person name="Qu J."/>
            <person name="Murali S.C."/>
            <person name="Bandaranaike D."/>
            <person name="Bellair M."/>
            <person name="Blankenburg K."/>
            <person name="Chao H."/>
            <person name="Dinh H."/>
            <person name="Doddapaneni H."/>
            <person name="Downs B."/>
            <person name="Dugan-Rocha S."/>
            <person name="Elkadiri S."/>
            <person name="Gnanaolivu R.D."/>
            <person name="Hernandez B."/>
            <person name="Javaid M."/>
            <person name="Jayaseelan J.C."/>
            <person name="Lee S."/>
            <person name="Li M."/>
            <person name="Ming W."/>
            <person name="Munidasa M."/>
            <person name="Muniz J."/>
            <person name="Nguyen L."/>
            <person name="Ongeri F."/>
            <person name="Osuji N."/>
            <person name="Pu L.-L."/>
            <person name="Puazo M."/>
            <person name="Qu C."/>
            <person name="Quiroz J."/>
            <person name="Raj R."/>
            <person name="Weissenberger G."/>
            <person name="Xin Y."/>
            <person name="Zou X."/>
            <person name="Han Y."/>
            <person name="Richards S."/>
            <person name="Worley K."/>
            <person name="Muzny D."/>
            <person name="Gibbs R."/>
        </authorList>
    </citation>
    <scope>NUCLEOTIDE SEQUENCE</scope>
    <source>
        <strain evidence="2">Sampled in the wild</strain>
    </source>
</reference>